<feature type="transmembrane region" description="Helical" evidence="15">
    <location>
        <begin position="161"/>
        <end position="178"/>
    </location>
</feature>
<gene>
    <name evidence="17" type="ORF">OLC1_LOCUS21877</name>
</gene>
<feature type="transmembrane region" description="Helical" evidence="15">
    <location>
        <begin position="53"/>
        <end position="71"/>
    </location>
</feature>
<evidence type="ECO:0000256" key="6">
    <source>
        <dbReference type="ARBA" id="ARBA00022723"/>
    </source>
</evidence>
<dbReference type="GO" id="GO:0005789">
    <property type="term" value="C:endoplasmic reticulum membrane"/>
    <property type="evidence" value="ECO:0007669"/>
    <property type="project" value="UniProtKB-SubCell"/>
</dbReference>
<dbReference type="EMBL" id="OX459125">
    <property type="protein sequence ID" value="CAI9115327.1"/>
    <property type="molecule type" value="Genomic_DNA"/>
</dbReference>
<evidence type="ECO:0000256" key="8">
    <source>
        <dbReference type="ARBA" id="ARBA00022832"/>
    </source>
</evidence>
<protein>
    <submittedName>
        <fullName evidence="17">OLC1v1016205C2</fullName>
    </submittedName>
</protein>
<reference evidence="17" key="1">
    <citation type="submission" date="2023-03" db="EMBL/GenBank/DDBJ databases">
        <authorList>
            <person name="Julca I."/>
        </authorList>
    </citation>
    <scope>NUCLEOTIDE SEQUENCE</scope>
</reference>
<dbReference type="GO" id="GO:0005506">
    <property type="term" value="F:iron ion binding"/>
    <property type="evidence" value="ECO:0007669"/>
    <property type="project" value="InterPro"/>
</dbReference>
<keyword evidence="10 15" id="KW-1133">Transmembrane helix</keyword>
<evidence type="ECO:0000256" key="14">
    <source>
        <dbReference type="ARBA" id="ARBA00023160"/>
    </source>
</evidence>
<keyword evidence="18" id="KW-1185">Reference proteome</keyword>
<dbReference type="PANTHER" id="PTHR12863">
    <property type="entry name" value="FATTY ACID HYDROXYLASE"/>
    <property type="match status" value="1"/>
</dbReference>
<keyword evidence="12" id="KW-0443">Lipid metabolism</keyword>
<keyword evidence="13 15" id="KW-0472">Membrane</keyword>
<sequence>MVAGGFTVDLNKPLVFQVGHLGEAYDEWVHQPIITKESPRFFRNGFIELLTKNTWWMIPMIWLPVVCWFVTSSVNMGLESPALLAATVVAGIGFWTFLEYSIHRFIFHIKTTTYWGNTFHYLIHGCHHKHPMDAYRLVFPPAACAILLVPIWNLIKLAVPPIYAPAFFGGGLLGYVMYDCTHYYIHHGKPLKGVSNKLKRYHMNHHYKVQDKGFGITSTFWDIVFGTLPPKSKSEEKIR</sequence>
<dbReference type="InterPro" id="IPR006694">
    <property type="entry name" value="Fatty_acid_hydroxylase"/>
</dbReference>
<keyword evidence="14" id="KW-0275">Fatty acid biosynthesis</keyword>
<evidence type="ECO:0000313" key="18">
    <source>
        <dbReference type="Proteomes" id="UP001161247"/>
    </source>
</evidence>
<evidence type="ECO:0000256" key="7">
    <source>
        <dbReference type="ARBA" id="ARBA00022824"/>
    </source>
</evidence>
<evidence type="ECO:0000256" key="12">
    <source>
        <dbReference type="ARBA" id="ARBA00023098"/>
    </source>
</evidence>
<dbReference type="InterPro" id="IPR014430">
    <property type="entry name" value="Scs7"/>
</dbReference>
<feature type="transmembrane region" description="Helical" evidence="15">
    <location>
        <begin position="83"/>
        <end position="102"/>
    </location>
</feature>
<comment type="subcellular location">
    <subcellularLocation>
        <location evidence="2">Endoplasmic reticulum membrane</location>
        <topology evidence="2">Multi-pass membrane protein</topology>
    </subcellularLocation>
</comment>
<evidence type="ECO:0000256" key="2">
    <source>
        <dbReference type="ARBA" id="ARBA00004477"/>
    </source>
</evidence>
<keyword evidence="6" id="KW-0479">Metal-binding</keyword>
<evidence type="ECO:0000256" key="10">
    <source>
        <dbReference type="ARBA" id="ARBA00022989"/>
    </source>
</evidence>
<keyword evidence="9" id="KW-0862">Zinc</keyword>
<keyword evidence="8" id="KW-0276">Fatty acid metabolism</keyword>
<feature type="domain" description="Fatty acid hydroxylase" evidence="16">
    <location>
        <begin position="89"/>
        <end position="227"/>
    </location>
</feature>
<feature type="transmembrane region" description="Helical" evidence="15">
    <location>
        <begin position="137"/>
        <end position="155"/>
    </location>
</feature>
<evidence type="ECO:0000256" key="9">
    <source>
        <dbReference type="ARBA" id="ARBA00022833"/>
    </source>
</evidence>
<dbReference type="GO" id="GO:0080132">
    <property type="term" value="F:fatty acid 2-hydroxylase activity"/>
    <property type="evidence" value="ECO:0007669"/>
    <property type="project" value="InterPro"/>
</dbReference>
<dbReference type="AlphaFoldDB" id="A0AAV1E6T3"/>
<dbReference type="GO" id="GO:0006633">
    <property type="term" value="P:fatty acid biosynthetic process"/>
    <property type="evidence" value="ECO:0007669"/>
    <property type="project" value="UniProtKB-KW"/>
</dbReference>
<proteinExistence type="inferred from homology"/>
<evidence type="ECO:0000256" key="4">
    <source>
        <dbReference type="ARBA" id="ARBA00022516"/>
    </source>
</evidence>
<evidence type="ECO:0000256" key="1">
    <source>
        <dbReference type="ARBA" id="ARBA00001947"/>
    </source>
</evidence>
<evidence type="ECO:0000256" key="15">
    <source>
        <dbReference type="SAM" id="Phobius"/>
    </source>
</evidence>
<keyword evidence="4" id="KW-0444">Lipid biosynthesis</keyword>
<accession>A0AAV1E6T3</accession>
<comment type="similarity">
    <text evidence="3">Belongs to the sterol desaturase family.</text>
</comment>
<name>A0AAV1E6T3_OLDCO</name>
<dbReference type="Proteomes" id="UP001161247">
    <property type="component" value="Chromosome 8"/>
</dbReference>
<keyword evidence="7" id="KW-0256">Endoplasmic reticulum</keyword>
<evidence type="ECO:0000256" key="11">
    <source>
        <dbReference type="ARBA" id="ARBA00023002"/>
    </source>
</evidence>
<evidence type="ECO:0000256" key="3">
    <source>
        <dbReference type="ARBA" id="ARBA00009324"/>
    </source>
</evidence>
<evidence type="ECO:0000313" key="17">
    <source>
        <dbReference type="EMBL" id="CAI9115327.1"/>
    </source>
</evidence>
<evidence type="ECO:0000256" key="13">
    <source>
        <dbReference type="ARBA" id="ARBA00023136"/>
    </source>
</evidence>
<organism evidence="17 18">
    <name type="scientific">Oldenlandia corymbosa var. corymbosa</name>
    <dbReference type="NCBI Taxonomy" id="529605"/>
    <lineage>
        <taxon>Eukaryota</taxon>
        <taxon>Viridiplantae</taxon>
        <taxon>Streptophyta</taxon>
        <taxon>Embryophyta</taxon>
        <taxon>Tracheophyta</taxon>
        <taxon>Spermatophyta</taxon>
        <taxon>Magnoliopsida</taxon>
        <taxon>eudicotyledons</taxon>
        <taxon>Gunneridae</taxon>
        <taxon>Pentapetalae</taxon>
        <taxon>asterids</taxon>
        <taxon>lamiids</taxon>
        <taxon>Gentianales</taxon>
        <taxon>Rubiaceae</taxon>
        <taxon>Rubioideae</taxon>
        <taxon>Spermacoceae</taxon>
        <taxon>Hedyotis-Oldenlandia complex</taxon>
        <taxon>Oldenlandia</taxon>
    </lineage>
</organism>
<dbReference type="Pfam" id="PF04116">
    <property type="entry name" value="FA_hydroxylase"/>
    <property type="match status" value="1"/>
</dbReference>
<comment type="cofactor">
    <cofactor evidence="1">
        <name>Zn(2+)</name>
        <dbReference type="ChEBI" id="CHEBI:29105"/>
    </cofactor>
</comment>
<keyword evidence="5 15" id="KW-0812">Transmembrane</keyword>
<dbReference type="PANTHER" id="PTHR12863:SF11">
    <property type="entry name" value="DIHYDROCERAMIDE FATTY ACYL 2-HYDROXYLASE FAH2-LIKE"/>
    <property type="match status" value="1"/>
</dbReference>
<evidence type="ECO:0000256" key="5">
    <source>
        <dbReference type="ARBA" id="ARBA00022692"/>
    </source>
</evidence>
<keyword evidence="11" id="KW-0560">Oxidoreductase</keyword>
<evidence type="ECO:0000259" key="16">
    <source>
        <dbReference type="Pfam" id="PF04116"/>
    </source>
</evidence>